<keyword evidence="3" id="KW-1185">Reference proteome</keyword>
<proteinExistence type="predicted"/>
<name>A0A9P7ZP41_9HYPO</name>
<evidence type="ECO:0000313" key="2">
    <source>
        <dbReference type="EMBL" id="KAG9255506.1"/>
    </source>
</evidence>
<dbReference type="Proteomes" id="UP000887229">
    <property type="component" value="Unassembled WGS sequence"/>
</dbReference>
<reference evidence="2" key="1">
    <citation type="journal article" date="2021" name="IMA Fungus">
        <title>Genomic characterization of three marine fungi, including Emericellopsis atlantica sp. nov. with signatures of a generalist lifestyle and marine biomass degradation.</title>
        <authorList>
            <person name="Hagestad O.C."/>
            <person name="Hou L."/>
            <person name="Andersen J.H."/>
            <person name="Hansen E.H."/>
            <person name="Altermark B."/>
            <person name="Li C."/>
            <person name="Kuhnert E."/>
            <person name="Cox R.J."/>
            <person name="Crous P.W."/>
            <person name="Spatafora J.W."/>
            <person name="Lail K."/>
            <person name="Amirebrahimi M."/>
            <person name="Lipzen A."/>
            <person name="Pangilinan J."/>
            <person name="Andreopoulos W."/>
            <person name="Hayes R.D."/>
            <person name="Ng V."/>
            <person name="Grigoriev I.V."/>
            <person name="Jackson S.A."/>
            <person name="Sutton T.D.S."/>
            <person name="Dobson A.D.W."/>
            <person name="Rama T."/>
        </authorList>
    </citation>
    <scope>NUCLEOTIDE SEQUENCE</scope>
    <source>
        <strain evidence="2">TS7</strain>
    </source>
</reference>
<sequence>MRYLALHAAAASLSCALLVTAQEMSYTTSIVTACFDKDAGMPTPGPGGPVPGRDCLIDVPGCGECDCNSCAHTATYTTQYPAFCSTGLADVVYTVTEIRSGMKEAPRVTDRPGVPEGFTTAVETCTVGGDEPLTKTMTYPIDGAPYVPVETVLAEHLDVSTGRNPAETGTAAADGKQGGDSGILVGAAPVRIIRDILLAAFGLVFAL</sequence>
<evidence type="ECO:0000313" key="3">
    <source>
        <dbReference type="Proteomes" id="UP000887229"/>
    </source>
</evidence>
<comment type="caution">
    <text evidence="2">The sequence shown here is derived from an EMBL/GenBank/DDBJ whole genome shotgun (WGS) entry which is preliminary data.</text>
</comment>
<evidence type="ECO:0000256" key="1">
    <source>
        <dbReference type="SAM" id="SignalP"/>
    </source>
</evidence>
<organism evidence="2 3">
    <name type="scientific">Emericellopsis atlantica</name>
    <dbReference type="NCBI Taxonomy" id="2614577"/>
    <lineage>
        <taxon>Eukaryota</taxon>
        <taxon>Fungi</taxon>
        <taxon>Dikarya</taxon>
        <taxon>Ascomycota</taxon>
        <taxon>Pezizomycotina</taxon>
        <taxon>Sordariomycetes</taxon>
        <taxon>Hypocreomycetidae</taxon>
        <taxon>Hypocreales</taxon>
        <taxon>Bionectriaceae</taxon>
        <taxon>Emericellopsis</taxon>
    </lineage>
</organism>
<dbReference type="EMBL" id="MU251250">
    <property type="protein sequence ID" value="KAG9255506.1"/>
    <property type="molecule type" value="Genomic_DNA"/>
</dbReference>
<feature type="signal peptide" evidence="1">
    <location>
        <begin position="1"/>
        <end position="21"/>
    </location>
</feature>
<accession>A0A9P7ZP41</accession>
<feature type="chain" id="PRO_5040215959" evidence="1">
    <location>
        <begin position="22"/>
        <end position="207"/>
    </location>
</feature>
<gene>
    <name evidence="2" type="ORF">F5Z01DRAFT_672817</name>
</gene>
<dbReference type="AlphaFoldDB" id="A0A9P7ZP41"/>
<protein>
    <submittedName>
        <fullName evidence="2">Uncharacterized protein</fullName>
    </submittedName>
</protein>
<dbReference type="PROSITE" id="PS51257">
    <property type="entry name" value="PROKAR_LIPOPROTEIN"/>
    <property type="match status" value="1"/>
</dbReference>
<dbReference type="OrthoDB" id="5101370at2759"/>
<dbReference type="RefSeq" id="XP_046119430.1">
    <property type="nucleotide sequence ID" value="XM_046264859.1"/>
</dbReference>
<keyword evidence="1" id="KW-0732">Signal</keyword>
<dbReference type="GeneID" id="70295762"/>